<dbReference type="KEGG" id="ddu:GF1_03680"/>
<dbReference type="SUPFAM" id="SSF53098">
    <property type="entry name" value="Ribonuclease H-like"/>
    <property type="match status" value="1"/>
</dbReference>
<evidence type="ECO:0000313" key="3">
    <source>
        <dbReference type="Proteomes" id="UP001063350"/>
    </source>
</evidence>
<dbReference type="EMBL" id="AP024233">
    <property type="protein sequence ID" value="BCO07992.1"/>
    <property type="molecule type" value="Genomic_DNA"/>
</dbReference>
<accession>A0A915XIU9</accession>
<dbReference type="InterPro" id="IPR012337">
    <property type="entry name" value="RNaseH-like_sf"/>
</dbReference>
<organism evidence="2 3">
    <name type="scientific">Desulfolithobacter dissulfuricans</name>
    <dbReference type="NCBI Taxonomy" id="2795293"/>
    <lineage>
        <taxon>Bacteria</taxon>
        <taxon>Pseudomonadati</taxon>
        <taxon>Thermodesulfobacteriota</taxon>
        <taxon>Desulfobulbia</taxon>
        <taxon>Desulfobulbales</taxon>
        <taxon>Desulfobulbaceae</taxon>
        <taxon>Desulfolithobacter</taxon>
    </lineage>
</organism>
<dbReference type="Pfam" id="PF00665">
    <property type="entry name" value="rve"/>
    <property type="match status" value="1"/>
</dbReference>
<name>A0A915XIU9_9BACT</name>
<dbReference type="InterPro" id="IPR036397">
    <property type="entry name" value="RNaseH_sf"/>
</dbReference>
<proteinExistence type="predicted"/>
<dbReference type="PANTHER" id="PTHR35004">
    <property type="entry name" value="TRANSPOSASE RV3428C-RELATED"/>
    <property type="match status" value="1"/>
</dbReference>
<dbReference type="InterPro" id="IPR047656">
    <property type="entry name" value="IS481-like_transpos"/>
</dbReference>
<dbReference type="AlphaFoldDB" id="A0A915XIU9"/>
<gene>
    <name evidence="2" type="ORF">GF1_03680</name>
</gene>
<dbReference type="InterPro" id="IPR001584">
    <property type="entry name" value="Integrase_cat-core"/>
</dbReference>
<evidence type="ECO:0000313" key="2">
    <source>
        <dbReference type="EMBL" id="BCO07992.1"/>
    </source>
</evidence>
<dbReference type="SUPFAM" id="SSF46689">
    <property type="entry name" value="Homeodomain-like"/>
    <property type="match status" value="1"/>
</dbReference>
<dbReference type="RefSeq" id="WP_267927926.1">
    <property type="nucleotide sequence ID" value="NZ_AP024233.1"/>
</dbReference>
<feature type="domain" description="Integrase catalytic" evidence="1">
    <location>
        <begin position="132"/>
        <end position="306"/>
    </location>
</feature>
<dbReference type="GO" id="GO:0003676">
    <property type="term" value="F:nucleic acid binding"/>
    <property type="evidence" value="ECO:0007669"/>
    <property type="project" value="InterPro"/>
</dbReference>
<dbReference type="GO" id="GO:0015074">
    <property type="term" value="P:DNA integration"/>
    <property type="evidence" value="ECO:0007669"/>
    <property type="project" value="InterPro"/>
</dbReference>
<reference evidence="2" key="1">
    <citation type="submission" date="2020-12" db="EMBL/GenBank/DDBJ databases">
        <title>Desulfobium dissulfuricans gen. nov., sp. nov., a novel mesophilic, sulfate-reducing bacterium isolated from a deep-sea hydrothermal vent.</title>
        <authorList>
            <person name="Hashimoto Y."/>
            <person name="Tame A."/>
            <person name="Sawayama S."/>
            <person name="Miyazaki J."/>
            <person name="Takai K."/>
            <person name="Nakagawa S."/>
        </authorList>
    </citation>
    <scope>NUCLEOTIDE SEQUENCE</scope>
    <source>
        <strain evidence="2">GF1</strain>
    </source>
</reference>
<dbReference type="Proteomes" id="UP001063350">
    <property type="component" value="Chromosome"/>
</dbReference>
<dbReference type="Gene3D" id="3.30.420.10">
    <property type="entry name" value="Ribonuclease H-like superfamily/Ribonuclease H"/>
    <property type="match status" value="1"/>
</dbReference>
<dbReference type="NCBIfam" id="NF033577">
    <property type="entry name" value="transpos_IS481"/>
    <property type="match status" value="1"/>
</dbReference>
<evidence type="ECO:0000259" key="1">
    <source>
        <dbReference type="PROSITE" id="PS50994"/>
    </source>
</evidence>
<protein>
    <submittedName>
        <fullName evidence="2">IS481 family transposase</fullName>
    </submittedName>
</protein>
<dbReference type="PANTHER" id="PTHR35004:SF7">
    <property type="entry name" value="INTEGRASE PROTEIN"/>
    <property type="match status" value="1"/>
</dbReference>
<sequence>MKVTLHKNARTTPAIRREIQQSNLSERALAAKYGISRSTARKWKKRDFVEDKSHRPHNLRATLSPVEEEIVVELRKSLLLSLDDLLAVVREFINPGMSRSALDRCLRRHGVSRLADLVPKEDKERKKVKSFKSYKPGYVHVDVKYLPRMPGESQRKYLFAAIDRATRWVYIEIRASKSAASAKGFLKNLIEKAPFRVRTILTDNGKEFTDRFCAHGERKPTGQHPFDKVCTEHQIDHRLIRPKHPQTNGMVERFNARIAEVVGQTRFRSARHLKDTLTDYCRIYNHHIPQKNLGHITPIQALKQWRKSNPELFKKSVYNLSGPDNYIQ</sequence>
<keyword evidence="3" id="KW-1185">Reference proteome</keyword>
<dbReference type="PROSITE" id="PS50994">
    <property type="entry name" value="INTEGRASE"/>
    <property type="match status" value="1"/>
</dbReference>
<dbReference type="InterPro" id="IPR009057">
    <property type="entry name" value="Homeodomain-like_sf"/>
</dbReference>